<feature type="transmembrane region" description="Helical" evidence="6">
    <location>
        <begin position="90"/>
        <end position="112"/>
    </location>
</feature>
<evidence type="ECO:0000256" key="5">
    <source>
        <dbReference type="ARBA" id="ARBA00023180"/>
    </source>
</evidence>
<keyword evidence="8" id="KW-1185">Reference proteome</keyword>
<proteinExistence type="predicted"/>
<gene>
    <name evidence="7" type="ORF">FSPOR_10312</name>
</gene>
<dbReference type="InterPro" id="IPR036259">
    <property type="entry name" value="MFS_trans_sf"/>
</dbReference>
<dbReference type="PANTHER" id="PTHR23502:SF60">
    <property type="entry name" value="MAJOR FACILITATOR SUPERFAMILY (MFS) PROFILE DOMAIN-CONTAINING PROTEIN-RELATED"/>
    <property type="match status" value="1"/>
</dbReference>
<evidence type="ECO:0000256" key="4">
    <source>
        <dbReference type="ARBA" id="ARBA00023136"/>
    </source>
</evidence>
<evidence type="ECO:0000256" key="1">
    <source>
        <dbReference type="ARBA" id="ARBA00004141"/>
    </source>
</evidence>
<feature type="transmembrane region" description="Helical" evidence="6">
    <location>
        <begin position="26"/>
        <end position="49"/>
    </location>
</feature>
<sequence length="130" mass="13960">MPPATVSLSAGMFMYGWTADMETHGILPNIGAAIFVGAAMACAIAVNTYMIDTYGKYTASALAAINMLRQIFGCLFPIFAPYLYAELGYGWGSSVLEFTALAIGLPAVILLWKFGEALRQRSPYASDVTK</sequence>
<dbReference type="Proteomes" id="UP000266152">
    <property type="component" value="Unassembled WGS sequence"/>
</dbReference>
<dbReference type="GO" id="GO:0016020">
    <property type="term" value="C:membrane"/>
    <property type="evidence" value="ECO:0007669"/>
    <property type="project" value="UniProtKB-SubCell"/>
</dbReference>
<organism evidence="7 8">
    <name type="scientific">Fusarium sporotrichioides</name>
    <dbReference type="NCBI Taxonomy" id="5514"/>
    <lineage>
        <taxon>Eukaryota</taxon>
        <taxon>Fungi</taxon>
        <taxon>Dikarya</taxon>
        <taxon>Ascomycota</taxon>
        <taxon>Pezizomycotina</taxon>
        <taxon>Sordariomycetes</taxon>
        <taxon>Hypocreomycetidae</taxon>
        <taxon>Hypocreales</taxon>
        <taxon>Nectriaceae</taxon>
        <taxon>Fusarium</taxon>
    </lineage>
</organism>
<keyword evidence="2 6" id="KW-0812">Transmembrane</keyword>
<protein>
    <submittedName>
        <fullName evidence="7">Polyamine transporter 3</fullName>
    </submittedName>
</protein>
<feature type="transmembrane region" description="Helical" evidence="6">
    <location>
        <begin position="61"/>
        <end position="84"/>
    </location>
</feature>
<evidence type="ECO:0000313" key="7">
    <source>
        <dbReference type="EMBL" id="RGP60998.1"/>
    </source>
</evidence>
<dbReference type="GO" id="GO:0022857">
    <property type="term" value="F:transmembrane transporter activity"/>
    <property type="evidence" value="ECO:0007669"/>
    <property type="project" value="TreeGrafter"/>
</dbReference>
<keyword evidence="4 6" id="KW-0472">Membrane</keyword>
<keyword evidence="5" id="KW-0325">Glycoprotein</keyword>
<dbReference type="EMBL" id="PXOF01000175">
    <property type="protein sequence ID" value="RGP60998.1"/>
    <property type="molecule type" value="Genomic_DNA"/>
</dbReference>
<dbReference type="PANTHER" id="PTHR23502">
    <property type="entry name" value="MAJOR FACILITATOR SUPERFAMILY"/>
    <property type="match status" value="1"/>
</dbReference>
<evidence type="ECO:0000256" key="2">
    <source>
        <dbReference type="ARBA" id="ARBA00022692"/>
    </source>
</evidence>
<name>A0A395RLJ6_FUSSP</name>
<evidence type="ECO:0000256" key="6">
    <source>
        <dbReference type="SAM" id="Phobius"/>
    </source>
</evidence>
<dbReference type="STRING" id="5514.A0A395RLJ6"/>
<keyword evidence="3 6" id="KW-1133">Transmembrane helix</keyword>
<evidence type="ECO:0000256" key="3">
    <source>
        <dbReference type="ARBA" id="ARBA00022989"/>
    </source>
</evidence>
<comment type="caution">
    <text evidence="7">The sequence shown here is derived from an EMBL/GenBank/DDBJ whole genome shotgun (WGS) entry which is preliminary data.</text>
</comment>
<dbReference type="AlphaFoldDB" id="A0A395RLJ6"/>
<evidence type="ECO:0000313" key="8">
    <source>
        <dbReference type="Proteomes" id="UP000266152"/>
    </source>
</evidence>
<comment type="subcellular location">
    <subcellularLocation>
        <location evidence="1">Membrane</location>
        <topology evidence="1">Multi-pass membrane protein</topology>
    </subcellularLocation>
</comment>
<dbReference type="SUPFAM" id="SSF103473">
    <property type="entry name" value="MFS general substrate transporter"/>
    <property type="match status" value="1"/>
</dbReference>
<reference evidence="7 8" key="1">
    <citation type="journal article" date="2018" name="PLoS Pathog.">
        <title>Evolution of structural diversity of trichothecenes, a family of toxins produced by plant pathogenic and entomopathogenic fungi.</title>
        <authorList>
            <person name="Proctor R.H."/>
            <person name="McCormick S.P."/>
            <person name="Kim H.S."/>
            <person name="Cardoza R.E."/>
            <person name="Stanley A.M."/>
            <person name="Lindo L."/>
            <person name="Kelly A."/>
            <person name="Brown D.W."/>
            <person name="Lee T."/>
            <person name="Vaughan M.M."/>
            <person name="Alexander N.J."/>
            <person name="Busman M."/>
            <person name="Gutierrez S."/>
        </authorList>
    </citation>
    <scope>NUCLEOTIDE SEQUENCE [LARGE SCALE GENOMIC DNA]</scope>
    <source>
        <strain evidence="7 8">NRRL 3299</strain>
    </source>
</reference>
<accession>A0A395RLJ6</accession>